<dbReference type="NCBIfam" id="NF002320">
    <property type="entry name" value="PRK01259.1"/>
    <property type="match status" value="1"/>
</dbReference>
<keyword evidence="7" id="KW-0547">Nucleotide-binding</keyword>
<name>A0A2S5BDY8_9BASI</name>
<feature type="compositionally biased region" description="Polar residues" evidence="12">
    <location>
        <begin position="407"/>
        <end position="416"/>
    </location>
</feature>
<proteinExistence type="inferred from homology"/>
<dbReference type="FunFam" id="3.40.50.2020:FF:000007">
    <property type="entry name" value="Ribose-phosphate pyrophosphokinase"/>
    <property type="match status" value="1"/>
</dbReference>
<evidence type="ECO:0000313" key="15">
    <source>
        <dbReference type="Proteomes" id="UP000237144"/>
    </source>
</evidence>
<dbReference type="Pfam" id="PF13793">
    <property type="entry name" value="Pribosyltran_N"/>
    <property type="match status" value="1"/>
</dbReference>
<dbReference type="Gene3D" id="3.40.50.2020">
    <property type="match status" value="3"/>
</dbReference>
<dbReference type="GO" id="GO:0006164">
    <property type="term" value="P:purine nucleotide biosynthetic process"/>
    <property type="evidence" value="ECO:0007669"/>
    <property type="project" value="TreeGrafter"/>
</dbReference>
<dbReference type="GO" id="GO:0009156">
    <property type="term" value="P:ribonucleoside monophosphate biosynthetic process"/>
    <property type="evidence" value="ECO:0007669"/>
    <property type="project" value="InterPro"/>
</dbReference>
<comment type="caution">
    <text evidence="14">The sequence shown here is derived from an EMBL/GenBank/DDBJ whole genome shotgun (WGS) entry which is preliminary data.</text>
</comment>
<dbReference type="SMART" id="SM01400">
    <property type="entry name" value="Pribosyltran_N"/>
    <property type="match status" value="1"/>
</dbReference>
<dbReference type="GO" id="GO:0006015">
    <property type="term" value="P:5-phosphoribose 1-diphosphate biosynthetic process"/>
    <property type="evidence" value="ECO:0007669"/>
    <property type="project" value="TreeGrafter"/>
</dbReference>
<evidence type="ECO:0000256" key="6">
    <source>
        <dbReference type="ARBA" id="ARBA00022727"/>
    </source>
</evidence>
<evidence type="ECO:0000256" key="1">
    <source>
        <dbReference type="ARBA" id="ARBA00004996"/>
    </source>
</evidence>
<evidence type="ECO:0000256" key="10">
    <source>
        <dbReference type="ARBA" id="ARBA00022842"/>
    </source>
</evidence>
<keyword evidence="5" id="KW-0479">Metal-binding</keyword>
<feature type="domain" description="Ribose-phosphate pyrophosphokinase N-terminal" evidence="13">
    <location>
        <begin position="89"/>
        <end position="173"/>
    </location>
</feature>
<dbReference type="PROSITE" id="PS00114">
    <property type="entry name" value="PRPP_SYNTHASE"/>
    <property type="match status" value="1"/>
</dbReference>
<dbReference type="EC" id="2.7.6.1" evidence="3"/>
<evidence type="ECO:0000256" key="12">
    <source>
        <dbReference type="SAM" id="MobiDB-lite"/>
    </source>
</evidence>
<dbReference type="FunFam" id="3.40.50.2020:FF:000005">
    <property type="entry name" value="Ribose-phosphate pyrophosphokinase 1"/>
    <property type="match status" value="1"/>
</dbReference>
<protein>
    <recommendedName>
        <fullName evidence="3">ribose-phosphate diphosphokinase</fullName>
        <ecNumber evidence="3">2.7.6.1</ecNumber>
    </recommendedName>
</protein>
<dbReference type="GO" id="GO:0000287">
    <property type="term" value="F:magnesium ion binding"/>
    <property type="evidence" value="ECO:0007669"/>
    <property type="project" value="InterPro"/>
</dbReference>
<keyword evidence="15" id="KW-1185">Reference proteome</keyword>
<dbReference type="GO" id="GO:0005737">
    <property type="term" value="C:cytoplasm"/>
    <property type="evidence" value="ECO:0007669"/>
    <property type="project" value="TreeGrafter"/>
</dbReference>
<dbReference type="InterPro" id="IPR005946">
    <property type="entry name" value="Rib-P_diPkinase"/>
</dbReference>
<dbReference type="PANTHER" id="PTHR10210">
    <property type="entry name" value="RIBOSE-PHOSPHATE DIPHOSPHOKINASE FAMILY MEMBER"/>
    <property type="match status" value="1"/>
</dbReference>
<evidence type="ECO:0000256" key="4">
    <source>
        <dbReference type="ARBA" id="ARBA00022679"/>
    </source>
</evidence>
<dbReference type="GO" id="GO:0002189">
    <property type="term" value="C:ribose phosphate diphosphokinase complex"/>
    <property type="evidence" value="ECO:0007669"/>
    <property type="project" value="UniProtKB-ARBA"/>
</dbReference>
<dbReference type="Pfam" id="PF14572">
    <property type="entry name" value="Pribosyl_synth"/>
    <property type="match status" value="1"/>
</dbReference>
<dbReference type="AlphaFoldDB" id="A0A2S5BDY8"/>
<evidence type="ECO:0000313" key="14">
    <source>
        <dbReference type="EMBL" id="POY74996.1"/>
    </source>
</evidence>
<comment type="catalytic activity">
    <reaction evidence="11">
        <text>D-ribose 5-phosphate + ATP = 5-phospho-alpha-D-ribose 1-diphosphate + AMP + H(+)</text>
        <dbReference type="Rhea" id="RHEA:15609"/>
        <dbReference type="ChEBI" id="CHEBI:15378"/>
        <dbReference type="ChEBI" id="CHEBI:30616"/>
        <dbReference type="ChEBI" id="CHEBI:58017"/>
        <dbReference type="ChEBI" id="CHEBI:78346"/>
        <dbReference type="ChEBI" id="CHEBI:456215"/>
        <dbReference type="EC" id="2.7.6.1"/>
    </reaction>
</comment>
<evidence type="ECO:0000256" key="7">
    <source>
        <dbReference type="ARBA" id="ARBA00022741"/>
    </source>
</evidence>
<evidence type="ECO:0000259" key="13">
    <source>
        <dbReference type="Pfam" id="PF13793"/>
    </source>
</evidence>
<dbReference type="STRING" id="741276.A0A2S5BDY8"/>
<evidence type="ECO:0000256" key="5">
    <source>
        <dbReference type="ARBA" id="ARBA00022723"/>
    </source>
</evidence>
<keyword evidence="10" id="KW-0460">Magnesium</keyword>
<dbReference type="Proteomes" id="UP000237144">
    <property type="component" value="Unassembled WGS sequence"/>
</dbReference>
<reference evidence="14 15" key="1">
    <citation type="journal article" date="2018" name="Front. Microbiol.">
        <title>Prospects for Fungal Bioremediation of Acidic Radioactive Waste Sites: Characterization and Genome Sequence of Rhodotorula taiwanensis MD1149.</title>
        <authorList>
            <person name="Tkavc R."/>
            <person name="Matrosova V.Y."/>
            <person name="Grichenko O.E."/>
            <person name="Gostincar C."/>
            <person name="Volpe R.P."/>
            <person name="Klimenkova P."/>
            <person name="Gaidamakova E.K."/>
            <person name="Zhou C.E."/>
            <person name="Stewart B.J."/>
            <person name="Lyman M.G."/>
            <person name="Malfatti S.A."/>
            <person name="Rubinfeld B."/>
            <person name="Courtot M."/>
            <person name="Singh J."/>
            <person name="Dalgard C.L."/>
            <person name="Hamilton T."/>
            <person name="Frey K.G."/>
            <person name="Gunde-Cimerman N."/>
            <person name="Dugan L."/>
            <person name="Daly M.J."/>
        </authorList>
    </citation>
    <scope>NUCLEOTIDE SEQUENCE [LARGE SCALE GENOMIC DNA]</scope>
    <source>
        <strain evidence="14 15">MD1149</strain>
    </source>
</reference>
<accession>A0A2S5BDY8</accession>
<comment type="pathway">
    <text evidence="1">Metabolic intermediate biosynthesis; 5-phospho-alpha-D-ribose 1-diphosphate biosynthesis; 5-phospho-alpha-D-ribose 1-diphosphate from D-ribose 5-phosphate (route I): step 1/1.</text>
</comment>
<evidence type="ECO:0000256" key="3">
    <source>
        <dbReference type="ARBA" id="ARBA00013247"/>
    </source>
</evidence>
<dbReference type="SUPFAM" id="SSF53271">
    <property type="entry name" value="PRTase-like"/>
    <property type="match status" value="1"/>
</dbReference>
<dbReference type="GO" id="GO:0004749">
    <property type="term" value="F:ribose phosphate diphosphokinase activity"/>
    <property type="evidence" value="ECO:0007669"/>
    <property type="project" value="UniProtKB-EC"/>
</dbReference>
<dbReference type="NCBIfam" id="TIGR01251">
    <property type="entry name" value="ribP_PPkin"/>
    <property type="match status" value="1"/>
</dbReference>
<keyword evidence="8" id="KW-0418">Kinase</keyword>
<keyword evidence="9" id="KW-0067">ATP-binding</keyword>
<dbReference type="GO" id="GO:0016301">
    <property type="term" value="F:kinase activity"/>
    <property type="evidence" value="ECO:0007669"/>
    <property type="project" value="UniProtKB-KW"/>
</dbReference>
<keyword evidence="4" id="KW-0808">Transferase</keyword>
<dbReference type="InterPro" id="IPR029057">
    <property type="entry name" value="PRTase-like"/>
</dbReference>
<feature type="region of interest" description="Disordered" evidence="12">
    <location>
        <begin position="391"/>
        <end position="416"/>
    </location>
</feature>
<sequence length="416" mass="45100">MSSHNNLKIFSGTSHPQLGQLIARRLGLPLGSSSIVTLPSGELSYVSDPLPVDLGPRPESTITRYRRTLACGAPRCICYFYFTAAYTVRDPARSVAFHESVREADVYIVATASSPDTATNGALMELCIMAHTLRIASARRITAVVPHFPYARQDKKDKSRAPITAKLVANMLVQGAGIDHVITMDLHASQIQGFFDIPVDKYAFLYSLYAEPTMLQYLRETMGKEIQNAVIVSPDAGGAKRASSMAANLDLDFALFHKERKKANEIARMVLVGNVEGKTAILIDDMADTCGTLALAAKHLLANGAKEVLALVTHGILSGKAMKVLNESEISKLIVTNSIPQLEHKKGCKKVREIDISHVLAEAVRRSHYGESVSQLFVSVPWTEAIAAEEEPLSPKPQKAVAPNAATALQQKTLSA</sequence>
<dbReference type="GO" id="GO:0005524">
    <property type="term" value="F:ATP binding"/>
    <property type="evidence" value="ECO:0007669"/>
    <property type="project" value="UniProtKB-KW"/>
</dbReference>
<dbReference type="EMBL" id="PJQD01000020">
    <property type="protein sequence ID" value="POY74996.1"/>
    <property type="molecule type" value="Genomic_DNA"/>
</dbReference>
<keyword evidence="6" id="KW-0545">Nucleotide biosynthesis</keyword>
<dbReference type="CDD" id="cd06223">
    <property type="entry name" value="PRTases_typeI"/>
    <property type="match status" value="1"/>
</dbReference>
<evidence type="ECO:0000256" key="2">
    <source>
        <dbReference type="ARBA" id="ARBA00006478"/>
    </source>
</evidence>
<dbReference type="InterPro" id="IPR000836">
    <property type="entry name" value="PRTase_dom"/>
</dbReference>
<comment type="similarity">
    <text evidence="2">Belongs to the ribose-phosphate pyrophosphokinase family.</text>
</comment>
<organism evidence="14 15">
    <name type="scientific">Rhodotorula taiwanensis</name>
    <dbReference type="NCBI Taxonomy" id="741276"/>
    <lineage>
        <taxon>Eukaryota</taxon>
        <taxon>Fungi</taxon>
        <taxon>Dikarya</taxon>
        <taxon>Basidiomycota</taxon>
        <taxon>Pucciniomycotina</taxon>
        <taxon>Microbotryomycetes</taxon>
        <taxon>Sporidiobolales</taxon>
        <taxon>Sporidiobolaceae</taxon>
        <taxon>Rhodotorula</taxon>
    </lineage>
</organism>
<gene>
    <name evidence="14" type="ORF">BMF94_1972</name>
</gene>
<dbReference type="OrthoDB" id="413572at2759"/>
<dbReference type="InterPro" id="IPR000842">
    <property type="entry name" value="PRib_PP_synth_CS"/>
</dbReference>
<dbReference type="PANTHER" id="PTHR10210:SF32">
    <property type="entry name" value="RIBOSE-PHOSPHATE PYROPHOSPHOKINASE 2"/>
    <property type="match status" value="1"/>
</dbReference>
<dbReference type="InterPro" id="IPR029099">
    <property type="entry name" value="Pribosyltran_N"/>
</dbReference>
<evidence type="ECO:0000256" key="8">
    <source>
        <dbReference type="ARBA" id="ARBA00022777"/>
    </source>
</evidence>
<evidence type="ECO:0000256" key="11">
    <source>
        <dbReference type="ARBA" id="ARBA00049535"/>
    </source>
</evidence>
<evidence type="ECO:0000256" key="9">
    <source>
        <dbReference type="ARBA" id="ARBA00022840"/>
    </source>
</evidence>